<dbReference type="AlphaFoldDB" id="A0A1N6YUS3"/>
<dbReference type="Pfam" id="PF00528">
    <property type="entry name" value="BPD_transp_1"/>
    <property type="match status" value="1"/>
</dbReference>
<feature type="transmembrane region" description="Helical" evidence="7">
    <location>
        <begin position="9"/>
        <end position="29"/>
    </location>
</feature>
<evidence type="ECO:0000256" key="5">
    <source>
        <dbReference type="ARBA" id="ARBA00022989"/>
    </source>
</evidence>
<dbReference type="GO" id="GO:0055085">
    <property type="term" value="P:transmembrane transport"/>
    <property type="evidence" value="ECO:0007669"/>
    <property type="project" value="InterPro"/>
</dbReference>
<evidence type="ECO:0000313" key="12">
    <source>
        <dbReference type="Proteomes" id="UP000323956"/>
    </source>
</evidence>
<comment type="similarity">
    <text evidence="7">Belongs to the binding-protein-dependent transport system permease family.</text>
</comment>
<evidence type="ECO:0000259" key="8">
    <source>
        <dbReference type="PROSITE" id="PS50928"/>
    </source>
</evidence>
<feature type="transmembrane region" description="Helical" evidence="7">
    <location>
        <begin position="104"/>
        <end position="125"/>
    </location>
</feature>
<name>A0A1N6YUS3_9RHOB</name>
<keyword evidence="2 7" id="KW-0813">Transport</keyword>
<evidence type="ECO:0000256" key="2">
    <source>
        <dbReference type="ARBA" id="ARBA00022448"/>
    </source>
</evidence>
<feature type="transmembrane region" description="Helical" evidence="7">
    <location>
        <begin position="180"/>
        <end position="205"/>
    </location>
</feature>
<keyword evidence="5 7" id="KW-1133">Transmembrane helix</keyword>
<reference evidence="10 12" key="1">
    <citation type="submission" date="2017-01" db="EMBL/GenBank/DDBJ databases">
        <authorList>
            <person name="Varghese N."/>
            <person name="Submissions S."/>
        </authorList>
    </citation>
    <scope>NUCLEOTIDE SEQUENCE [LARGE SCALE GENOMIC DNA]</scope>
    <source>
        <strain evidence="10 12">ATCC 700171</strain>
    </source>
</reference>
<evidence type="ECO:0000256" key="1">
    <source>
        <dbReference type="ARBA" id="ARBA00004651"/>
    </source>
</evidence>
<evidence type="ECO:0000313" key="9">
    <source>
        <dbReference type="EMBL" id="RDW12849.1"/>
    </source>
</evidence>
<dbReference type="Gene3D" id="1.10.3720.10">
    <property type="entry name" value="MetI-like"/>
    <property type="match status" value="1"/>
</dbReference>
<keyword evidence="11" id="KW-1185">Reference proteome</keyword>
<keyword evidence="6 7" id="KW-0472">Membrane</keyword>
<dbReference type="EMBL" id="FTMK01000029">
    <property type="protein sequence ID" value="SIR18340.1"/>
    <property type="molecule type" value="Genomic_DNA"/>
</dbReference>
<dbReference type="Proteomes" id="UP000256679">
    <property type="component" value="Unassembled WGS sequence"/>
</dbReference>
<organism evidence="10 12">
    <name type="scientific">Paracoccus thiocyanatus</name>
    <dbReference type="NCBI Taxonomy" id="34006"/>
    <lineage>
        <taxon>Bacteria</taxon>
        <taxon>Pseudomonadati</taxon>
        <taxon>Pseudomonadota</taxon>
        <taxon>Alphaproteobacteria</taxon>
        <taxon>Rhodobacterales</taxon>
        <taxon>Paracoccaceae</taxon>
        <taxon>Paracoccus</taxon>
    </lineage>
</organism>
<reference evidence="9 11" key="2">
    <citation type="submission" date="2018-05" db="EMBL/GenBank/DDBJ databases">
        <title>Whole genome sequencing of Paracoccus thiocyanatus SST.</title>
        <authorList>
            <person name="Ghosh W."/>
            <person name="Rameez M.J."/>
            <person name="Roy C."/>
        </authorList>
    </citation>
    <scope>NUCLEOTIDE SEQUENCE [LARGE SCALE GENOMIC DNA]</scope>
    <source>
        <strain evidence="9 11">SST</strain>
    </source>
</reference>
<dbReference type="GO" id="GO:0005886">
    <property type="term" value="C:plasma membrane"/>
    <property type="evidence" value="ECO:0007669"/>
    <property type="project" value="UniProtKB-SubCell"/>
</dbReference>
<dbReference type="InterPro" id="IPR050901">
    <property type="entry name" value="BP-dep_ABC_trans_perm"/>
</dbReference>
<accession>A0A1N6YUS3</accession>
<sequence>MLRTREKLFCYGVAALFIAFLLAPILWMLSSSFKGPLGIFAKPPVLVGDVTLENYRQVLSDKTFLRSFLNSILVSAGTVLASMLLALPAAYGLSRLRSVAKAGLLSWVLLVRAAPGMIFVIPYFVAFNQIGLMDTRTGLIVINTVFTAPLAIWILIAFFDAIPLEIEEAAVVDGATRWQTFLRVSLPMAAPGIVSAAILVFIFSWNEFLFALTLTQVEAKTAAVAILNYMAYQGTEWGKIAAAGIIILLPVAVFAVAIRKYFIQTAAGGVKG</sequence>
<feature type="domain" description="ABC transmembrane type-1" evidence="8">
    <location>
        <begin position="68"/>
        <end position="258"/>
    </location>
</feature>
<dbReference type="SUPFAM" id="SSF161098">
    <property type="entry name" value="MetI-like"/>
    <property type="match status" value="1"/>
</dbReference>
<comment type="subcellular location">
    <subcellularLocation>
        <location evidence="1 7">Cell membrane</location>
        <topology evidence="1 7">Multi-pass membrane protein</topology>
    </subcellularLocation>
</comment>
<dbReference type="RefSeq" id="WP_115756147.1">
    <property type="nucleotide sequence ID" value="NZ_FTMK01000029.1"/>
</dbReference>
<feature type="transmembrane region" description="Helical" evidence="7">
    <location>
        <begin position="68"/>
        <end position="92"/>
    </location>
</feature>
<evidence type="ECO:0000256" key="6">
    <source>
        <dbReference type="ARBA" id="ARBA00023136"/>
    </source>
</evidence>
<keyword evidence="3" id="KW-1003">Cell membrane</keyword>
<dbReference type="PANTHER" id="PTHR32243">
    <property type="entry name" value="MALTOSE TRANSPORT SYSTEM PERMEASE-RELATED"/>
    <property type="match status" value="1"/>
</dbReference>
<evidence type="ECO:0000313" key="10">
    <source>
        <dbReference type="EMBL" id="SIR18340.1"/>
    </source>
</evidence>
<evidence type="ECO:0000256" key="3">
    <source>
        <dbReference type="ARBA" id="ARBA00022475"/>
    </source>
</evidence>
<dbReference type="PROSITE" id="PS50928">
    <property type="entry name" value="ABC_TM1"/>
    <property type="match status" value="1"/>
</dbReference>
<feature type="transmembrane region" description="Helical" evidence="7">
    <location>
        <begin position="237"/>
        <end position="258"/>
    </location>
</feature>
<dbReference type="EMBL" id="QFCQ01000063">
    <property type="protein sequence ID" value="RDW12849.1"/>
    <property type="molecule type" value="Genomic_DNA"/>
</dbReference>
<dbReference type="Proteomes" id="UP000323956">
    <property type="component" value="Unassembled WGS sequence"/>
</dbReference>
<dbReference type="PANTHER" id="PTHR32243:SF18">
    <property type="entry name" value="INNER MEMBRANE ABC TRANSPORTER PERMEASE PROTEIN YCJP"/>
    <property type="match status" value="1"/>
</dbReference>
<keyword evidence="4 7" id="KW-0812">Transmembrane</keyword>
<proteinExistence type="inferred from homology"/>
<protein>
    <submittedName>
        <fullName evidence="10">Carbohydrate ABC transporter membrane protein 2, CUT1 family</fullName>
    </submittedName>
</protein>
<evidence type="ECO:0000256" key="7">
    <source>
        <dbReference type="RuleBase" id="RU363032"/>
    </source>
</evidence>
<gene>
    <name evidence="9" type="ORF">DIE28_11425</name>
    <name evidence="10" type="ORF">SAMN05421641_1296</name>
</gene>
<evidence type="ECO:0000256" key="4">
    <source>
        <dbReference type="ARBA" id="ARBA00022692"/>
    </source>
</evidence>
<dbReference type="InterPro" id="IPR035906">
    <property type="entry name" value="MetI-like_sf"/>
</dbReference>
<feature type="transmembrane region" description="Helical" evidence="7">
    <location>
        <begin position="137"/>
        <end position="159"/>
    </location>
</feature>
<dbReference type="CDD" id="cd06261">
    <property type="entry name" value="TM_PBP2"/>
    <property type="match status" value="1"/>
</dbReference>
<dbReference type="InterPro" id="IPR000515">
    <property type="entry name" value="MetI-like"/>
</dbReference>
<evidence type="ECO:0000313" key="11">
    <source>
        <dbReference type="Proteomes" id="UP000256679"/>
    </source>
</evidence>
<dbReference type="OrthoDB" id="9815445at2"/>